<dbReference type="EMBL" id="CP000155">
    <property type="protein sequence ID" value="ABC32177.1"/>
    <property type="molecule type" value="Genomic_DNA"/>
</dbReference>
<organism evidence="1 2">
    <name type="scientific">Hahella chejuensis (strain KCTC 2396)</name>
    <dbReference type="NCBI Taxonomy" id="349521"/>
    <lineage>
        <taxon>Bacteria</taxon>
        <taxon>Pseudomonadati</taxon>
        <taxon>Pseudomonadota</taxon>
        <taxon>Gammaproteobacteria</taxon>
        <taxon>Oceanospirillales</taxon>
        <taxon>Hahellaceae</taxon>
        <taxon>Hahella</taxon>
    </lineage>
</organism>
<dbReference type="Proteomes" id="UP000000238">
    <property type="component" value="Chromosome"/>
</dbReference>
<sequence length="230" mass="26296">MVNLGPISGPDYKNAPITTIDASDIAITFRLPERLSNSHPYIASHIDLSCDSDFESHASIGFSSLELVDANWEYRFINSDLLAGSFMLGMNLWKVDISQHNLKSLLVPQDYQKWLLNYFEAIFQSAGEGSPSFWRPTSGDDLKAFKKDGMPWLKGRFGSLDIHRLYYWVNTPITSDLCLHFTIILSGFVEDHIAPKEEVDKMLDGYIDDFLEHFHIQYSPETLAEMDQYK</sequence>
<reference evidence="1 2" key="1">
    <citation type="journal article" date="2005" name="Nucleic Acids Res.">
        <title>Genomic blueprint of Hahella chejuensis, a marine microbe producing an algicidal agent.</title>
        <authorList>
            <person name="Jeong H."/>
            <person name="Yim J.H."/>
            <person name="Lee C."/>
            <person name="Choi S.-H."/>
            <person name="Park Y.K."/>
            <person name="Yoon S.H."/>
            <person name="Hur C.-G."/>
            <person name="Kang H.-Y."/>
            <person name="Kim D."/>
            <person name="Lee H.H."/>
            <person name="Park K.H."/>
            <person name="Park S.-H."/>
            <person name="Park H.-S."/>
            <person name="Lee H.K."/>
            <person name="Oh T.K."/>
            <person name="Kim J.F."/>
        </authorList>
    </citation>
    <scope>NUCLEOTIDE SEQUENCE [LARGE SCALE GENOMIC DNA]</scope>
    <source>
        <strain evidence="1 2">KCTC 2396</strain>
    </source>
</reference>
<dbReference type="OrthoDB" id="9869117at2"/>
<gene>
    <name evidence="1" type="ordered locus">HCH_05515</name>
</gene>
<accession>Q2SAZ7</accession>
<dbReference type="KEGG" id="hch:HCH_05515"/>
<keyword evidence="2" id="KW-1185">Reference proteome</keyword>
<name>Q2SAZ7_HAHCH</name>
<dbReference type="STRING" id="349521.HCH_05515"/>
<dbReference type="HOGENOM" id="CLU_1203465_0_0_6"/>
<dbReference type="RefSeq" id="WP_011399240.1">
    <property type="nucleotide sequence ID" value="NC_007645.1"/>
</dbReference>
<protein>
    <submittedName>
        <fullName evidence="1">Uncharacterized protein</fullName>
    </submittedName>
</protein>
<dbReference type="AlphaFoldDB" id="Q2SAZ7"/>
<dbReference type="eggNOG" id="ENOG502ZF5H">
    <property type="taxonomic scope" value="Bacteria"/>
</dbReference>
<evidence type="ECO:0000313" key="1">
    <source>
        <dbReference type="EMBL" id="ABC32177.1"/>
    </source>
</evidence>
<evidence type="ECO:0000313" key="2">
    <source>
        <dbReference type="Proteomes" id="UP000000238"/>
    </source>
</evidence>
<proteinExistence type="predicted"/>